<feature type="transmembrane region" description="Helical" evidence="1">
    <location>
        <begin position="48"/>
        <end position="69"/>
    </location>
</feature>
<keyword evidence="3" id="KW-0645">Protease</keyword>
<evidence type="ECO:0000313" key="4">
    <source>
        <dbReference type="Proteomes" id="UP000230000"/>
    </source>
</evidence>
<keyword evidence="1" id="KW-0472">Membrane</keyword>
<dbReference type="InterPro" id="IPR003675">
    <property type="entry name" value="Rce1/LyrA-like_dom"/>
</dbReference>
<proteinExistence type="predicted"/>
<sequence>MRFKDYIQRHSATCYFITTFIISWLGAFILVASKLFNNEPINKTDGILMFPIMLIGPSAASIILTGFVEGKTGLRNLMSRIVKWKVPVKWYFLAFLIPPCLIMIVLLFLMNTVSNEFAPNFFFLGLVFGIPAGFFEEIGWTGYAFPKMRLKMSFMQTSIILGFIWGLWHLPVIDFLGAASPHGRYLLPFGLAFIVAMAAMRVIISWIYSNTLSVLLAQLTHAVSTGSLVFFGPNALSSGKETLWYSLYAILLWFAVLIISRLKIKRNTNAQQKAWQ</sequence>
<keyword evidence="1" id="KW-0812">Transmembrane</keyword>
<evidence type="ECO:0000259" key="2">
    <source>
        <dbReference type="Pfam" id="PF02517"/>
    </source>
</evidence>
<evidence type="ECO:0000313" key="3">
    <source>
        <dbReference type="EMBL" id="PJJ74798.1"/>
    </source>
</evidence>
<feature type="transmembrane region" description="Helical" evidence="1">
    <location>
        <begin position="211"/>
        <end position="231"/>
    </location>
</feature>
<dbReference type="EMBL" id="PGFG01000001">
    <property type="protein sequence ID" value="PJJ74798.1"/>
    <property type="molecule type" value="Genomic_DNA"/>
</dbReference>
<feature type="transmembrane region" description="Helical" evidence="1">
    <location>
        <begin position="90"/>
        <end position="109"/>
    </location>
</feature>
<organism evidence="3 4">
    <name type="scientific">Thermoflavifilum aggregans</name>
    <dbReference type="NCBI Taxonomy" id="454188"/>
    <lineage>
        <taxon>Bacteria</taxon>
        <taxon>Pseudomonadati</taxon>
        <taxon>Bacteroidota</taxon>
        <taxon>Chitinophagia</taxon>
        <taxon>Chitinophagales</taxon>
        <taxon>Chitinophagaceae</taxon>
        <taxon>Thermoflavifilum</taxon>
    </lineage>
</organism>
<feature type="transmembrane region" description="Helical" evidence="1">
    <location>
        <begin position="121"/>
        <end position="145"/>
    </location>
</feature>
<feature type="domain" description="CAAX prenyl protease 2/Lysostaphin resistance protein A-like" evidence="2">
    <location>
        <begin position="120"/>
        <end position="223"/>
    </location>
</feature>
<dbReference type="InterPro" id="IPR042150">
    <property type="entry name" value="MmRce1-like"/>
</dbReference>
<comment type="caution">
    <text evidence="3">The sequence shown here is derived from an EMBL/GenBank/DDBJ whole genome shotgun (WGS) entry which is preliminary data.</text>
</comment>
<dbReference type="AlphaFoldDB" id="A0A2M9CSL4"/>
<feature type="transmembrane region" description="Helical" evidence="1">
    <location>
        <begin position="243"/>
        <end position="262"/>
    </location>
</feature>
<accession>A0A2M9CSL4</accession>
<dbReference type="GO" id="GO:0006508">
    <property type="term" value="P:proteolysis"/>
    <property type="evidence" value="ECO:0007669"/>
    <property type="project" value="UniProtKB-KW"/>
</dbReference>
<protein>
    <submittedName>
        <fullName evidence="3">CAAX prenyl protease-like protein</fullName>
    </submittedName>
</protein>
<evidence type="ECO:0000256" key="1">
    <source>
        <dbReference type="SAM" id="Phobius"/>
    </source>
</evidence>
<keyword evidence="1" id="KW-1133">Transmembrane helix</keyword>
<feature type="transmembrane region" description="Helical" evidence="1">
    <location>
        <begin position="157"/>
        <end position="179"/>
    </location>
</feature>
<dbReference type="Proteomes" id="UP000230000">
    <property type="component" value="Unassembled WGS sequence"/>
</dbReference>
<name>A0A2M9CSL4_9BACT</name>
<keyword evidence="3" id="KW-0378">Hydrolase</keyword>
<dbReference type="GO" id="GO:0080120">
    <property type="term" value="P:CAAX-box protein maturation"/>
    <property type="evidence" value="ECO:0007669"/>
    <property type="project" value="UniProtKB-ARBA"/>
</dbReference>
<feature type="transmembrane region" description="Helical" evidence="1">
    <location>
        <begin position="12"/>
        <end position="36"/>
    </location>
</feature>
<dbReference type="PANTHER" id="PTHR35797:SF1">
    <property type="entry name" value="PROTEASE"/>
    <property type="match status" value="1"/>
</dbReference>
<dbReference type="PANTHER" id="PTHR35797">
    <property type="entry name" value="PROTEASE-RELATED"/>
    <property type="match status" value="1"/>
</dbReference>
<reference evidence="3 4" key="1">
    <citation type="submission" date="2017-11" db="EMBL/GenBank/DDBJ databases">
        <title>Genomic Encyclopedia of Archaeal and Bacterial Type Strains, Phase II (KMG-II): From Individual Species to Whole Genera.</title>
        <authorList>
            <person name="Goeker M."/>
        </authorList>
    </citation>
    <scope>NUCLEOTIDE SEQUENCE [LARGE SCALE GENOMIC DNA]</scope>
    <source>
        <strain evidence="3 4">DSM 27268</strain>
    </source>
</reference>
<gene>
    <name evidence="3" type="ORF">BXY57_0360</name>
</gene>
<dbReference type="GO" id="GO:0004175">
    <property type="term" value="F:endopeptidase activity"/>
    <property type="evidence" value="ECO:0007669"/>
    <property type="project" value="UniProtKB-ARBA"/>
</dbReference>
<keyword evidence="4" id="KW-1185">Reference proteome</keyword>
<dbReference type="Pfam" id="PF02517">
    <property type="entry name" value="Rce1-like"/>
    <property type="match status" value="1"/>
</dbReference>
<feature type="transmembrane region" description="Helical" evidence="1">
    <location>
        <begin position="185"/>
        <end position="204"/>
    </location>
</feature>